<evidence type="ECO:0000256" key="1">
    <source>
        <dbReference type="SAM" id="MobiDB-lite"/>
    </source>
</evidence>
<dbReference type="AlphaFoldDB" id="A0AB38XS12"/>
<feature type="region of interest" description="Disordered" evidence="1">
    <location>
        <begin position="114"/>
        <end position="141"/>
    </location>
</feature>
<feature type="compositionally biased region" description="Basic and acidic residues" evidence="1">
    <location>
        <begin position="114"/>
        <end position="132"/>
    </location>
</feature>
<dbReference type="KEGG" id="wne:PIG85_07525"/>
<dbReference type="Proteomes" id="UP001211044">
    <property type="component" value="Chromosome"/>
</dbReference>
<evidence type="ECO:0000313" key="3">
    <source>
        <dbReference type="EMBL" id="WCE47120.1"/>
    </source>
</evidence>
<sequence>MPANIHEKSKTGAIAAAKYFLDAHYYALSTGNMEPLNRIAETNAPVQQKLRAIRKMLRDYGPVKGAPTYGEVANVQRLSDSRYVVTIAIAGSRSAGEYIVDATFKSDRWRIHDVNGRRTPSRDSQDPFETGREPASATHIQ</sequence>
<dbReference type="Pfam" id="PF19843">
    <property type="entry name" value="DUF6318"/>
    <property type="match status" value="1"/>
</dbReference>
<organism evidence="3 4">
    <name type="scientific">Winkia neuii subsp. anitrata</name>
    <dbReference type="NCBI Taxonomy" id="29318"/>
    <lineage>
        <taxon>Bacteria</taxon>
        <taxon>Bacillati</taxon>
        <taxon>Actinomycetota</taxon>
        <taxon>Actinomycetes</taxon>
        <taxon>Actinomycetales</taxon>
        <taxon>Actinomycetaceae</taxon>
        <taxon>Winkia</taxon>
    </lineage>
</organism>
<protein>
    <submittedName>
        <fullName evidence="3">DUF6318 family protein</fullName>
    </submittedName>
</protein>
<dbReference type="EMBL" id="CP116394">
    <property type="protein sequence ID" value="WCE47120.1"/>
    <property type="molecule type" value="Genomic_DNA"/>
</dbReference>
<evidence type="ECO:0000313" key="4">
    <source>
        <dbReference type="Proteomes" id="UP001211044"/>
    </source>
</evidence>
<reference evidence="3" key="1">
    <citation type="submission" date="2023-01" db="EMBL/GenBank/DDBJ databases">
        <title>Comparative Genomic Analysis of the Clinically-Derived Winkia Strain NY0527 Provides Evidence into the Taxonomic Reassignment of Winkia neuii and Characterizes Their Virulence Traits.</title>
        <authorList>
            <person name="Cai X."/>
            <person name="Peng Y."/>
            <person name="Li M."/>
            <person name="Qiu Y."/>
            <person name="Wang Y."/>
            <person name="Xu L."/>
            <person name="Hou Q."/>
        </authorList>
    </citation>
    <scope>NUCLEOTIDE SEQUENCE</scope>
    <source>
        <strain evidence="3">NY0527</strain>
    </source>
</reference>
<proteinExistence type="predicted"/>
<gene>
    <name evidence="3" type="ORF">PIG85_07525</name>
</gene>
<accession>A0AB38XS12</accession>
<name>A0AB38XS12_9ACTO</name>
<feature type="domain" description="DUF6318" evidence="2">
    <location>
        <begin position="1"/>
        <end position="68"/>
    </location>
</feature>
<evidence type="ECO:0000259" key="2">
    <source>
        <dbReference type="Pfam" id="PF19843"/>
    </source>
</evidence>
<dbReference type="InterPro" id="IPR046281">
    <property type="entry name" value="DUF6318"/>
</dbReference>
<dbReference type="RefSeq" id="WP_257876673.1">
    <property type="nucleotide sequence ID" value="NZ_CP116394.1"/>
</dbReference>